<dbReference type="HAMAP" id="MF_00316">
    <property type="entry name" value="MobA"/>
    <property type="match status" value="1"/>
</dbReference>
<dbReference type="STRING" id="1720063.SAMN05216217_10494"/>
<evidence type="ECO:0000313" key="11">
    <source>
        <dbReference type="Proteomes" id="UP000243629"/>
    </source>
</evidence>
<comment type="cofactor">
    <cofactor evidence="8">
        <name>Mg(2+)</name>
        <dbReference type="ChEBI" id="CHEBI:18420"/>
    </cofactor>
</comment>
<dbReference type="GO" id="GO:1902758">
    <property type="term" value="P:bis(molybdopterin guanine dinucleotide)molybdenum biosynthetic process"/>
    <property type="evidence" value="ECO:0007669"/>
    <property type="project" value="TreeGrafter"/>
</dbReference>
<accession>A0A1I4QCN9</accession>
<feature type="binding site" evidence="8">
    <location>
        <position position="103"/>
    </location>
    <ligand>
        <name>Mg(2+)</name>
        <dbReference type="ChEBI" id="CHEBI:18420"/>
    </ligand>
</feature>
<keyword evidence="2 8" id="KW-0808">Transferase</keyword>
<evidence type="ECO:0000256" key="4">
    <source>
        <dbReference type="ARBA" id="ARBA00022741"/>
    </source>
</evidence>
<dbReference type="OrthoDB" id="9788394at2"/>
<dbReference type="InterPro" id="IPR013482">
    <property type="entry name" value="Molybde_CF_guanTrfase"/>
</dbReference>
<evidence type="ECO:0000256" key="3">
    <source>
        <dbReference type="ARBA" id="ARBA00022723"/>
    </source>
</evidence>
<name>A0A1I4QCN9_9GAMM</name>
<dbReference type="GO" id="GO:0005737">
    <property type="term" value="C:cytoplasm"/>
    <property type="evidence" value="ECO:0007669"/>
    <property type="project" value="UniProtKB-SubCell"/>
</dbReference>
<evidence type="ECO:0000256" key="2">
    <source>
        <dbReference type="ARBA" id="ARBA00022679"/>
    </source>
</evidence>
<keyword evidence="1 8" id="KW-0963">Cytoplasm</keyword>
<feature type="binding site" evidence="8">
    <location>
        <begin position="14"/>
        <end position="16"/>
    </location>
    <ligand>
        <name>GTP</name>
        <dbReference type="ChEBI" id="CHEBI:37565"/>
    </ligand>
</feature>
<feature type="binding site" evidence="8">
    <location>
        <position position="27"/>
    </location>
    <ligand>
        <name>GTP</name>
        <dbReference type="ChEBI" id="CHEBI:37565"/>
    </ligand>
</feature>
<protein>
    <recommendedName>
        <fullName evidence="8">Molybdenum cofactor guanylyltransferase</fullName>
        <shortName evidence="8">MoCo guanylyltransferase</shortName>
        <ecNumber evidence="8">2.7.7.77</ecNumber>
    </recommendedName>
    <alternativeName>
        <fullName evidence="8">GTP:molybdopterin guanylyltransferase</fullName>
    </alternativeName>
    <alternativeName>
        <fullName evidence="8">Mo-MPT guanylyltransferase</fullName>
    </alternativeName>
    <alternativeName>
        <fullName evidence="8">Molybdopterin guanylyltransferase</fullName>
    </alternativeName>
    <alternativeName>
        <fullName evidence="8">Molybdopterin-guanine dinucleotide synthase</fullName>
        <shortName evidence="8">MGD synthase</shortName>
    </alternativeName>
</protein>
<keyword evidence="11" id="KW-1185">Reference proteome</keyword>
<comment type="domain">
    <text evidence="8">The N-terminal domain determines nucleotide recognition and specific binding, while the C-terminal domain determines the specific binding to the target protein.</text>
</comment>
<dbReference type="SUPFAM" id="SSF53448">
    <property type="entry name" value="Nucleotide-diphospho-sugar transferases"/>
    <property type="match status" value="1"/>
</dbReference>
<evidence type="ECO:0000313" key="10">
    <source>
        <dbReference type="EMBL" id="SFM37872.1"/>
    </source>
</evidence>
<comment type="caution">
    <text evidence="8">Lacks conserved residue(s) required for the propagation of feature annotation.</text>
</comment>
<keyword evidence="5 8" id="KW-0460">Magnesium</keyword>
<reference evidence="11" key="1">
    <citation type="submission" date="2016-10" db="EMBL/GenBank/DDBJ databases">
        <authorList>
            <person name="Varghese N."/>
            <person name="Submissions S."/>
        </authorList>
    </citation>
    <scope>NUCLEOTIDE SEQUENCE [LARGE SCALE GENOMIC DNA]</scope>
    <source>
        <strain evidence="11">DSM 24213</strain>
    </source>
</reference>
<evidence type="ECO:0000256" key="8">
    <source>
        <dbReference type="HAMAP-Rule" id="MF_00316"/>
    </source>
</evidence>
<comment type="subunit">
    <text evidence="8">Monomer.</text>
</comment>
<keyword evidence="6 8" id="KW-0342">GTP-binding</keyword>
<keyword evidence="7 8" id="KW-0501">Molybdenum cofactor biosynthesis</keyword>
<feature type="binding site" evidence="8">
    <location>
        <position position="73"/>
    </location>
    <ligand>
        <name>GTP</name>
        <dbReference type="ChEBI" id="CHEBI:37565"/>
    </ligand>
</feature>
<dbReference type="PANTHER" id="PTHR19136:SF81">
    <property type="entry name" value="MOLYBDENUM COFACTOR GUANYLYLTRANSFERASE"/>
    <property type="match status" value="1"/>
</dbReference>
<dbReference type="NCBIfam" id="TIGR02665">
    <property type="entry name" value="molyb_mobA"/>
    <property type="match status" value="1"/>
</dbReference>
<dbReference type="EC" id="2.7.7.77" evidence="8"/>
<dbReference type="InterPro" id="IPR025877">
    <property type="entry name" value="MobA-like_NTP_Trfase"/>
</dbReference>
<dbReference type="PANTHER" id="PTHR19136">
    <property type="entry name" value="MOLYBDENUM COFACTOR GUANYLYLTRANSFERASE"/>
    <property type="match status" value="1"/>
</dbReference>
<dbReference type="CDD" id="cd02503">
    <property type="entry name" value="MobA"/>
    <property type="match status" value="1"/>
</dbReference>
<dbReference type="Gene3D" id="3.90.550.10">
    <property type="entry name" value="Spore Coat Polysaccharide Biosynthesis Protein SpsA, Chain A"/>
    <property type="match status" value="1"/>
</dbReference>
<evidence type="ECO:0000256" key="7">
    <source>
        <dbReference type="ARBA" id="ARBA00023150"/>
    </source>
</evidence>
<evidence type="ECO:0000259" key="9">
    <source>
        <dbReference type="Pfam" id="PF12804"/>
    </source>
</evidence>
<dbReference type="RefSeq" id="WP_093473911.1">
    <property type="nucleotide sequence ID" value="NZ_FOUI01000004.1"/>
</dbReference>
<evidence type="ECO:0000256" key="5">
    <source>
        <dbReference type="ARBA" id="ARBA00022842"/>
    </source>
</evidence>
<evidence type="ECO:0000256" key="6">
    <source>
        <dbReference type="ARBA" id="ARBA00023134"/>
    </source>
</evidence>
<comment type="catalytic activity">
    <reaction evidence="8">
        <text>Mo-molybdopterin + GTP + H(+) = Mo-molybdopterin guanine dinucleotide + diphosphate</text>
        <dbReference type="Rhea" id="RHEA:34243"/>
        <dbReference type="ChEBI" id="CHEBI:15378"/>
        <dbReference type="ChEBI" id="CHEBI:33019"/>
        <dbReference type="ChEBI" id="CHEBI:37565"/>
        <dbReference type="ChEBI" id="CHEBI:71302"/>
        <dbReference type="ChEBI" id="CHEBI:71310"/>
        <dbReference type="EC" id="2.7.7.77"/>
    </reaction>
</comment>
<feature type="binding site" evidence="8">
    <location>
        <position position="103"/>
    </location>
    <ligand>
        <name>GTP</name>
        <dbReference type="ChEBI" id="CHEBI:37565"/>
    </ligand>
</feature>
<comment type="function">
    <text evidence="8">Transfers a GMP moiety from GTP to Mo-molybdopterin (Mo-MPT) cofactor (Moco or molybdenum cofactor) to form Mo-molybdopterin guanine dinucleotide (Mo-MGD) cofactor.</text>
</comment>
<comment type="subcellular location">
    <subcellularLocation>
        <location evidence="8">Cytoplasm</location>
    </subcellularLocation>
</comment>
<dbReference type="Pfam" id="PF12804">
    <property type="entry name" value="NTP_transf_3"/>
    <property type="match status" value="1"/>
</dbReference>
<keyword evidence="4 8" id="KW-0547">Nucleotide-binding</keyword>
<comment type="similarity">
    <text evidence="8">Belongs to the MobA family.</text>
</comment>
<dbReference type="GO" id="GO:0005525">
    <property type="term" value="F:GTP binding"/>
    <property type="evidence" value="ECO:0007669"/>
    <property type="project" value="UniProtKB-UniRule"/>
</dbReference>
<keyword evidence="3 8" id="KW-0479">Metal-binding</keyword>
<evidence type="ECO:0000256" key="1">
    <source>
        <dbReference type="ARBA" id="ARBA00022490"/>
    </source>
</evidence>
<dbReference type="EMBL" id="FOUI01000004">
    <property type="protein sequence ID" value="SFM37872.1"/>
    <property type="molecule type" value="Genomic_DNA"/>
</dbReference>
<proteinExistence type="inferred from homology"/>
<dbReference type="AlphaFoldDB" id="A0A1I4QCN9"/>
<sequence>MSNTSFAPVSGLLLAGGQGSRLGGRDKGLMQWRGEVVSARLASLLRPRVGQLLISCNRNQAIYAQWADQLVGDPLPDYPGPLAGMLAGLRACRGSHLLVLPCDLPALDGALLDALLACSAAHPEQPCLVRAGEQWQPLLCVLPRNCLDSLEACWAADGRSPLRWLLGQTHGVVQLAADDPRLHNANQPQDWD</sequence>
<dbReference type="Proteomes" id="UP000243629">
    <property type="component" value="Unassembled WGS sequence"/>
</dbReference>
<dbReference type="InterPro" id="IPR029044">
    <property type="entry name" value="Nucleotide-diphossugar_trans"/>
</dbReference>
<dbReference type="GO" id="GO:0046872">
    <property type="term" value="F:metal ion binding"/>
    <property type="evidence" value="ECO:0007669"/>
    <property type="project" value="UniProtKB-KW"/>
</dbReference>
<gene>
    <name evidence="8" type="primary">mobA</name>
    <name evidence="10" type="ORF">SAMN05216217_10494</name>
</gene>
<feature type="domain" description="MobA-like NTP transferase" evidence="9">
    <location>
        <begin position="11"/>
        <end position="160"/>
    </location>
</feature>
<dbReference type="GO" id="GO:0061603">
    <property type="term" value="F:molybdenum cofactor guanylyltransferase activity"/>
    <property type="evidence" value="ECO:0007669"/>
    <property type="project" value="UniProtKB-EC"/>
</dbReference>
<organism evidence="10 11">
    <name type="scientific">Halopseudomonas yangmingensis</name>
    <dbReference type="NCBI Taxonomy" id="1720063"/>
    <lineage>
        <taxon>Bacteria</taxon>
        <taxon>Pseudomonadati</taxon>
        <taxon>Pseudomonadota</taxon>
        <taxon>Gammaproteobacteria</taxon>
        <taxon>Pseudomonadales</taxon>
        <taxon>Pseudomonadaceae</taxon>
        <taxon>Halopseudomonas</taxon>
    </lineage>
</organism>